<dbReference type="VEuPathDB" id="FungiDB:AB675_9054"/>
<dbReference type="NCBIfam" id="NF005720">
    <property type="entry name" value="PRK07538.1"/>
    <property type="match status" value="1"/>
</dbReference>
<evidence type="ECO:0000256" key="3">
    <source>
        <dbReference type="ARBA" id="ARBA00022827"/>
    </source>
</evidence>
<keyword evidence="3" id="KW-0274">FAD</keyword>
<organism evidence="8 9">
    <name type="scientific">Cyphellophora attinorum</name>
    <dbReference type="NCBI Taxonomy" id="1664694"/>
    <lineage>
        <taxon>Eukaryota</taxon>
        <taxon>Fungi</taxon>
        <taxon>Dikarya</taxon>
        <taxon>Ascomycota</taxon>
        <taxon>Pezizomycotina</taxon>
        <taxon>Eurotiomycetes</taxon>
        <taxon>Chaetothyriomycetidae</taxon>
        <taxon>Chaetothyriales</taxon>
        <taxon>Cyphellophoraceae</taxon>
        <taxon>Cyphellophora</taxon>
    </lineage>
</organism>
<feature type="domain" description="FAD-binding" evidence="7">
    <location>
        <begin position="667"/>
        <end position="739"/>
    </location>
</feature>
<dbReference type="GeneID" id="28741437"/>
<protein>
    <submittedName>
        <fullName evidence="8">6-hydroxynicotinate 3-monooxygenase</fullName>
    </submittedName>
</protein>
<dbReference type="GO" id="GO:0004497">
    <property type="term" value="F:monooxygenase activity"/>
    <property type="evidence" value="ECO:0007669"/>
    <property type="project" value="UniProtKB-KW"/>
</dbReference>
<dbReference type="Gene3D" id="3.30.9.30">
    <property type="match status" value="1"/>
</dbReference>
<dbReference type="Pfam" id="PF01494">
    <property type="entry name" value="FAD_binding_3"/>
    <property type="match status" value="2"/>
</dbReference>
<evidence type="ECO:0000259" key="7">
    <source>
        <dbReference type="Pfam" id="PF01494"/>
    </source>
</evidence>
<keyword evidence="9" id="KW-1185">Reference proteome</keyword>
<dbReference type="AlphaFoldDB" id="A0A0N1HW41"/>
<proteinExistence type="inferred from homology"/>
<dbReference type="InterPro" id="IPR002938">
    <property type="entry name" value="FAD-bd"/>
</dbReference>
<dbReference type="PRINTS" id="PR00420">
    <property type="entry name" value="RNGMNOXGNASE"/>
</dbReference>
<dbReference type="OrthoDB" id="5396420at2759"/>
<evidence type="ECO:0000313" key="9">
    <source>
        <dbReference type="Proteomes" id="UP000038010"/>
    </source>
</evidence>
<keyword evidence="5 8" id="KW-0503">Monooxygenase</keyword>
<sequence length="835" mass="91767">MLLRLGRCGVANKLLTRVARSAYSTRIPFHRETVKVSIGGSGHVDLEIQARISDTESRPSVLLQLPAGSRLEAPADPQEAPPDNARLRNLHSAIITIHYRLSSPLPLTATAALDHRFPMPVHDVHTSFAYLTSTILPGLFPYALEEPRIDVAGSSIGGALATTLALTEPNALNSVTITDALVDWCMLDEHAGIVEEAPPGNYLRGQRKKAPPSVDPEAIQTAARALIAARTRLFPTPSSFFDPFASPMLFLRAPGRDTPRTHAEALGLVTSSQEAEPEPHDTIAYGPYNDDHDPTRVPSIDSLADSMSNMTLQQQQNRRRRKVIRRWPPIGVPEDVMLPRFQIFSRPPRNDTDGHGWLLHKQATDLADYLRRACFCGREKGFAEDRGFTDIHIFEASSRLTTLGVGINVQPSAVLILRNLGLLPTLLSTGIQTKELNFYDRHGNPILSEPRGLSAGYTIPQFSIHRGELQQLLRSAVEDRLGKDTIHLNHAFTSYTQDANSVTAHFTQRSTGELATDHPSITGDILIAADGINSHARKLHYPTEGPPRFSGRILWRGCIELPNPYLTGASMIWDGHANQKFIAYPISARSASEGKSLVNWIAELRVRDESDPDLTPPPPADWTRSVPKETFQEPFRKWRCGGLRMMEDLIEPTGKVYEFPMCDRDPVERWSFGRMTLLGDAAHAMYPIGSNGASQAILDAECLAACLVEHTSGAGDVDVEAALTTYQTRRLPPTAAIVMANRGNGPDQVLQLAHERAPEGFDDIYSVVPKDELEAVGSVYKKIAGFEMEKVNARAAETVGEERRWFGADKANGEVDGHANGQVEGRARHVNGTPA</sequence>
<dbReference type="RefSeq" id="XP_018001666.1">
    <property type="nucleotide sequence ID" value="XM_018149557.1"/>
</dbReference>
<dbReference type="STRING" id="1664694.A0A0N1HW41"/>
<dbReference type="Proteomes" id="UP000038010">
    <property type="component" value="Unassembled WGS sequence"/>
</dbReference>
<dbReference type="InterPro" id="IPR050493">
    <property type="entry name" value="FAD-dep_Monooxygenase_BioMet"/>
</dbReference>
<evidence type="ECO:0000256" key="6">
    <source>
        <dbReference type="SAM" id="MobiDB-lite"/>
    </source>
</evidence>
<gene>
    <name evidence="8" type="ORF">AB675_9054</name>
</gene>
<name>A0A0N1HW41_9EURO</name>
<dbReference type="SUPFAM" id="SSF53474">
    <property type="entry name" value="alpha/beta-Hydrolases"/>
    <property type="match status" value="1"/>
</dbReference>
<evidence type="ECO:0000256" key="5">
    <source>
        <dbReference type="ARBA" id="ARBA00023033"/>
    </source>
</evidence>
<dbReference type="Gene3D" id="3.40.50.1820">
    <property type="entry name" value="alpha/beta hydrolase"/>
    <property type="match status" value="1"/>
</dbReference>
<keyword evidence="4" id="KW-0560">Oxidoreductase</keyword>
<feature type="region of interest" description="Disordered" evidence="6">
    <location>
        <begin position="809"/>
        <end position="835"/>
    </location>
</feature>
<dbReference type="SUPFAM" id="SSF54373">
    <property type="entry name" value="FAD-linked reductases, C-terminal domain"/>
    <property type="match status" value="1"/>
</dbReference>
<dbReference type="SUPFAM" id="SSF51905">
    <property type="entry name" value="FAD/NAD(P)-binding domain"/>
    <property type="match status" value="1"/>
</dbReference>
<feature type="domain" description="FAD-binding" evidence="7">
    <location>
        <begin position="403"/>
        <end position="538"/>
    </location>
</feature>
<dbReference type="EMBL" id="LFJN01000009">
    <property type="protein sequence ID" value="KPI41703.1"/>
    <property type="molecule type" value="Genomic_DNA"/>
</dbReference>
<accession>A0A0N1HW41</accession>
<dbReference type="PANTHER" id="PTHR13789">
    <property type="entry name" value="MONOOXYGENASE"/>
    <property type="match status" value="1"/>
</dbReference>
<evidence type="ECO:0000256" key="1">
    <source>
        <dbReference type="ARBA" id="ARBA00007992"/>
    </source>
</evidence>
<keyword evidence="2" id="KW-0285">Flavoprotein</keyword>
<dbReference type="GO" id="GO:0071949">
    <property type="term" value="F:FAD binding"/>
    <property type="evidence" value="ECO:0007669"/>
    <property type="project" value="InterPro"/>
</dbReference>
<evidence type="ECO:0000256" key="4">
    <source>
        <dbReference type="ARBA" id="ARBA00023002"/>
    </source>
</evidence>
<dbReference type="InterPro" id="IPR036188">
    <property type="entry name" value="FAD/NAD-bd_sf"/>
</dbReference>
<dbReference type="InterPro" id="IPR029058">
    <property type="entry name" value="AB_hydrolase_fold"/>
</dbReference>
<evidence type="ECO:0000256" key="2">
    <source>
        <dbReference type="ARBA" id="ARBA00022630"/>
    </source>
</evidence>
<comment type="similarity">
    <text evidence="1">Belongs to the paxM FAD-dependent monooxygenase family.</text>
</comment>
<comment type="caution">
    <text evidence="8">The sequence shown here is derived from an EMBL/GenBank/DDBJ whole genome shotgun (WGS) entry which is preliminary data.</text>
</comment>
<dbReference type="Gene3D" id="3.50.50.60">
    <property type="entry name" value="FAD/NAD(P)-binding domain"/>
    <property type="match status" value="1"/>
</dbReference>
<evidence type="ECO:0000313" key="8">
    <source>
        <dbReference type="EMBL" id="KPI41703.1"/>
    </source>
</evidence>
<reference evidence="8 9" key="1">
    <citation type="submission" date="2015-06" db="EMBL/GenBank/DDBJ databases">
        <title>Draft genome of the ant-associated black yeast Phialophora attae CBS 131958.</title>
        <authorList>
            <person name="Moreno L.F."/>
            <person name="Stielow B.J."/>
            <person name="de Hoog S."/>
            <person name="Vicente V.A."/>
            <person name="Weiss V.A."/>
            <person name="de Vries M."/>
            <person name="Cruz L.M."/>
            <person name="Souza E.M."/>
        </authorList>
    </citation>
    <scope>NUCLEOTIDE SEQUENCE [LARGE SCALE GENOMIC DNA]</scope>
    <source>
        <strain evidence="8 9">CBS 131958</strain>
    </source>
</reference>
<dbReference type="PANTHER" id="PTHR13789:SF268">
    <property type="entry name" value="5-METHYLPHENAZINE-1-CARBOXYLATE 1-MONOOXYGENASE"/>
    <property type="match status" value="1"/>
</dbReference>